<organism evidence="14">
    <name type="scientific">Harpegnathos saltator</name>
    <name type="common">Jerdon's jumping ant</name>
    <dbReference type="NCBI Taxonomy" id="610380"/>
    <lineage>
        <taxon>Eukaryota</taxon>
        <taxon>Metazoa</taxon>
        <taxon>Ecdysozoa</taxon>
        <taxon>Arthropoda</taxon>
        <taxon>Hexapoda</taxon>
        <taxon>Insecta</taxon>
        <taxon>Pterygota</taxon>
        <taxon>Neoptera</taxon>
        <taxon>Endopterygota</taxon>
        <taxon>Hymenoptera</taxon>
        <taxon>Apocrita</taxon>
        <taxon>Aculeata</taxon>
        <taxon>Formicoidea</taxon>
        <taxon>Formicidae</taxon>
        <taxon>Ponerinae</taxon>
        <taxon>Ponerini</taxon>
        <taxon>Harpegnathos</taxon>
    </lineage>
</organism>
<evidence type="ECO:0000256" key="12">
    <source>
        <dbReference type="ARBA" id="ARBA00023136"/>
    </source>
</evidence>
<evidence type="ECO:0000256" key="11">
    <source>
        <dbReference type="ARBA" id="ARBA00023033"/>
    </source>
</evidence>
<keyword evidence="14" id="KW-1185">Reference proteome</keyword>
<dbReference type="CDD" id="cd11056">
    <property type="entry name" value="CYP6-like"/>
    <property type="match status" value="1"/>
</dbReference>
<evidence type="ECO:0000256" key="6">
    <source>
        <dbReference type="ARBA" id="ARBA00022723"/>
    </source>
</evidence>
<dbReference type="InParanoid" id="E2C983"/>
<dbReference type="GO" id="GO:0005506">
    <property type="term" value="F:iron ion binding"/>
    <property type="evidence" value="ECO:0007669"/>
    <property type="project" value="InterPro"/>
</dbReference>
<evidence type="ECO:0000256" key="9">
    <source>
        <dbReference type="ARBA" id="ARBA00023002"/>
    </source>
</evidence>
<gene>
    <name evidence="13" type="ORF">EAI_12722</name>
</gene>
<keyword evidence="10" id="KW-0408">Iron</keyword>
<proteinExistence type="inferred from homology"/>
<dbReference type="SUPFAM" id="SSF48264">
    <property type="entry name" value="Cytochrome P450"/>
    <property type="match status" value="1"/>
</dbReference>
<dbReference type="STRING" id="610380.E2C983"/>
<dbReference type="PANTHER" id="PTHR24292">
    <property type="entry name" value="CYTOCHROME P450"/>
    <property type="match status" value="1"/>
</dbReference>
<dbReference type="PANTHER" id="PTHR24292:SF54">
    <property type="entry name" value="CYP9F3-RELATED"/>
    <property type="match status" value="1"/>
</dbReference>
<dbReference type="PRINTS" id="PR00385">
    <property type="entry name" value="P450"/>
</dbReference>
<keyword evidence="9" id="KW-0560">Oxidoreductase</keyword>
<sequence>MVLAILFVCVTILLSFYYCLANFDYWKSRGVKGPQPIPFCGTIAKHLFKKICLGAYLREIYEQYPDEAMVGVFFREQPALVLRDPDLIKHVLIKDFSVFPEREIAVFDKAEPLSLHLFRIDGARWRPLRTQLSPVFTSGKLKDMFHLLLECAEHLERHLNEIVSKDLIIECRELTSKYTIDVIGSCAFGIEMNALKQKDSEFQKLGVKIFRTDMKTYIRKLFRDVAPKLYNRIGIILDDHDVTNIMTNMIRNTIDYRKKNNFHRHDFIDALITLKNHPEKLGLDHVPDIYIAAQLFVFFAAGFETSSTTMSNVLFELAQHLTIQKKVQAEIRQVLDNNNGAISYDSIKKMTYLEQVLKETLRKYPPVMFLARNAQQKYTFEHTNVSIDKNLKVYIPVFGIHYDPNIYPDPEVFDPERFNDQNMQSRNPMHYLPFGNGARFAAYQAKVGLIKILLNYDISVCEKTQIPLILNRQQQMMFQTDHGMYVKFTKLS</sequence>
<dbReference type="GO" id="GO:0005789">
    <property type="term" value="C:endoplasmic reticulum membrane"/>
    <property type="evidence" value="ECO:0007669"/>
    <property type="project" value="UniProtKB-SubCell"/>
</dbReference>
<keyword evidence="6" id="KW-0479">Metal-binding</keyword>
<evidence type="ECO:0000256" key="5">
    <source>
        <dbReference type="ARBA" id="ARBA00022617"/>
    </source>
</evidence>
<comment type="cofactor">
    <cofactor evidence="1">
        <name>heme</name>
        <dbReference type="ChEBI" id="CHEBI:30413"/>
    </cofactor>
</comment>
<evidence type="ECO:0000256" key="4">
    <source>
        <dbReference type="ARBA" id="ARBA00010617"/>
    </source>
</evidence>
<dbReference type="AlphaFoldDB" id="E2C983"/>
<evidence type="ECO:0000256" key="8">
    <source>
        <dbReference type="ARBA" id="ARBA00022848"/>
    </source>
</evidence>
<dbReference type="InterPro" id="IPR001128">
    <property type="entry name" value="Cyt_P450"/>
</dbReference>
<keyword evidence="7" id="KW-0256">Endoplasmic reticulum</keyword>
<evidence type="ECO:0000256" key="2">
    <source>
        <dbReference type="ARBA" id="ARBA00004174"/>
    </source>
</evidence>
<reference evidence="13 14" key="1">
    <citation type="journal article" date="2010" name="Science">
        <title>Genomic comparison of the ants Camponotus floridanus and Harpegnathos saltator.</title>
        <authorList>
            <person name="Bonasio R."/>
            <person name="Zhang G."/>
            <person name="Ye C."/>
            <person name="Mutti N.S."/>
            <person name="Fang X."/>
            <person name="Qin N."/>
            <person name="Donahue G."/>
            <person name="Yang P."/>
            <person name="Li Q."/>
            <person name="Li C."/>
            <person name="Zhang P."/>
            <person name="Huang Z."/>
            <person name="Berger S.L."/>
            <person name="Reinberg D."/>
            <person name="Wang J."/>
            <person name="Liebig J."/>
        </authorList>
    </citation>
    <scope>NUCLEOTIDE SEQUENCE [LARGE SCALE GENOMIC DNA]</scope>
    <source>
        <strain evidence="13 14">R22 G/1</strain>
    </source>
</reference>
<dbReference type="Pfam" id="PF00067">
    <property type="entry name" value="p450"/>
    <property type="match status" value="1"/>
</dbReference>
<dbReference type="Gene3D" id="1.10.630.10">
    <property type="entry name" value="Cytochrome P450"/>
    <property type="match status" value="1"/>
</dbReference>
<dbReference type="InterPro" id="IPR050476">
    <property type="entry name" value="Insect_CytP450_Detox"/>
</dbReference>
<comment type="subcellular location">
    <subcellularLocation>
        <location evidence="3">Endoplasmic reticulum membrane</location>
        <topology evidence="3">Peripheral membrane protein</topology>
    </subcellularLocation>
    <subcellularLocation>
        <location evidence="2">Microsome membrane</location>
        <topology evidence="2">Peripheral membrane protein</topology>
    </subcellularLocation>
</comment>
<evidence type="ECO:0000256" key="3">
    <source>
        <dbReference type="ARBA" id="ARBA00004406"/>
    </source>
</evidence>
<dbReference type="InterPro" id="IPR036396">
    <property type="entry name" value="Cyt_P450_sf"/>
</dbReference>
<evidence type="ECO:0000256" key="10">
    <source>
        <dbReference type="ARBA" id="ARBA00023004"/>
    </source>
</evidence>
<dbReference type="OMA" id="RKYPPVM"/>
<keyword evidence="5" id="KW-0349">Heme</keyword>
<protein>
    <submittedName>
        <fullName evidence="13">Probable cytochrome P450 6a14</fullName>
    </submittedName>
</protein>
<dbReference type="PRINTS" id="PR00464">
    <property type="entry name" value="EP450II"/>
</dbReference>
<accession>E2C983</accession>
<dbReference type="OrthoDB" id="2789670at2759"/>
<evidence type="ECO:0000313" key="14">
    <source>
        <dbReference type="Proteomes" id="UP000008237"/>
    </source>
</evidence>
<evidence type="ECO:0000256" key="1">
    <source>
        <dbReference type="ARBA" id="ARBA00001971"/>
    </source>
</evidence>
<dbReference type="EMBL" id="GL453802">
    <property type="protein sequence ID" value="EFN75490.1"/>
    <property type="molecule type" value="Genomic_DNA"/>
</dbReference>
<dbReference type="InterPro" id="IPR002402">
    <property type="entry name" value="Cyt_P450_E_grp-II"/>
</dbReference>
<dbReference type="GO" id="GO:0020037">
    <property type="term" value="F:heme binding"/>
    <property type="evidence" value="ECO:0007669"/>
    <property type="project" value="InterPro"/>
</dbReference>
<evidence type="ECO:0000256" key="7">
    <source>
        <dbReference type="ARBA" id="ARBA00022824"/>
    </source>
</evidence>
<keyword evidence="8" id="KW-0492">Microsome</keyword>
<keyword evidence="11" id="KW-0503">Monooxygenase</keyword>
<dbReference type="FunFam" id="1.10.630.10:FF:000042">
    <property type="entry name" value="Cytochrome P450"/>
    <property type="match status" value="1"/>
</dbReference>
<dbReference type="Proteomes" id="UP000008237">
    <property type="component" value="Unassembled WGS sequence"/>
</dbReference>
<dbReference type="GO" id="GO:0004497">
    <property type="term" value="F:monooxygenase activity"/>
    <property type="evidence" value="ECO:0007669"/>
    <property type="project" value="UniProtKB-KW"/>
</dbReference>
<comment type="similarity">
    <text evidence="4">Belongs to the cytochrome P450 family.</text>
</comment>
<evidence type="ECO:0000313" key="13">
    <source>
        <dbReference type="EMBL" id="EFN75490.1"/>
    </source>
</evidence>
<name>E2C983_HARSA</name>
<dbReference type="GO" id="GO:0016705">
    <property type="term" value="F:oxidoreductase activity, acting on paired donors, with incorporation or reduction of molecular oxygen"/>
    <property type="evidence" value="ECO:0007669"/>
    <property type="project" value="InterPro"/>
</dbReference>
<keyword evidence="12" id="KW-0472">Membrane</keyword>